<evidence type="ECO:0000313" key="2">
    <source>
        <dbReference type="Proteomes" id="UP000184207"/>
    </source>
</evidence>
<dbReference type="AlphaFoldDB" id="A0A1M7T349"/>
<proteinExistence type="predicted"/>
<evidence type="ECO:0000313" key="1">
    <source>
        <dbReference type="EMBL" id="SHN65121.1"/>
    </source>
</evidence>
<accession>A0A1M7T349</accession>
<dbReference type="RefSeq" id="WP_143145301.1">
    <property type="nucleotide sequence ID" value="NZ_FRDJ01000008.1"/>
</dbReference>
<protein>
    <submittedName>
        <fullName evidence="1">Stage II sporulation protein D</fullName>
    </submittedName>
</protein>
<gene>
    <name evidence="1" type="ORF">SAMN02745226_01487</name>
</gene>
<sequence length="67" mass="8025">MEKKLFNSCDMESPWFRWKITMSREEFEQSISKRLPAREKADQILKVDAVRTVEGKVIHVNELNSQW</sequence>
<dbReference type="STRING" id="1121883.SAMN02745226_01487"/>
<name>A0A1M7T349_FERGO</name>
<dbReference type="Proteomes" id="UP000184207">
    <property type="component" value="Unassembled WGS sequence"/>
</dbReference>
<organism evidence="1 2">
    <name type="scientific">Fervidobacterium gondwanense DSM 13020</name>
    <dbReference type="NCBI Taxonomy" id="1121883"/>
    <lineage>
        <taxon>Bacteria</taxon>
        <taxon>Thermotogati</taxon>
        <taxon>Thermotogota</taxon>
        <taxon>Thermotogae</taxon>
        <taxon>Thermotogales</taxon>
        <taxon>Fervidobacteriaceae</taxon>
        <taxon>Fervidobacterium</taxon>
    </lineage>
</organism>
<dbReference type="EMBL" id="FRDJ01000008">
    <property type="protein sequence ID" value="SHN65121.1"/>
    <property type="molecule type" value="Genomic_DNA"/>
</dbReference>
<keyword evidence="2" id="KW-1185">Reference proteome</keyword>
<reference evidence="2" key="1">
    <citation type="submission" date="2016-12" db="EMBL/GenBank/DDBJ databases">
        <authorList>
            <person name="Varghese N."/>
            <person name="Submissions S."/>
        </authorList>
    </citation>
    <scope>NUCLEOTIDE SEQUENCE [LARGE SCALE GENOMIC DNA]</scope>
    <source>
        <strain evidence="2">DSM 13020</strain>
    </source>
</reference>